<dbReference type="AlphaFoldDB" id="A0A4S9F6M8"/>
<sequence length="505" mass="56443">MADVKSTPSLTAPASQLSSTAVTSLSTSAAPASQSSSADSTSQTPSAASNSTHPLVHLKDADVEVSILPGDKNDFFLPSTLLKNASPYFAGRLSDNWVEGTLTGRTTTLSDGTVCPIKRFELVFDKDGPMIVAKPVTRSPYLRRAVAMNTINSSDYWIEFRKSLCHDPVPRLGWGVYESPDVQWKTDIAINLFGFAMLCKLPLDHKVIFEHIQRVKSRSLKVGMTCFIHRMVQWIEFYGVLEAVRPQFGELIRYIVPEAEIIFFPLTYLRLAALLQDKELLAIPLTSSRLLCGLEKVIKFTSIDLSLGFMPWLIAYQRSVSDLHALTWVLMNVSDIQDGVSASVEARRTAKAYWINTLVLQKTSRIIDHDLALTHNSMLNLPLAILSDRKNTLMGGFSSTSPTHITESEILEVEALLLSWMASAQEIAHGHMTVTSSPDEKLEFKINAKKILKDSGYPWEFRDFDSEPRYHDDILLQEMMLGKLEGHGDNIYYGERFEYGGSRRA</sequence>
<reference evidence="2 3" key="1">
    <citation type="submission" date="2018-10" db="EMBL/GenBank/DDBJ databases">
        <title>Fifty Aureobasidium pullulans genomes reveal a recombining polyextremotolerant generalist.</title>
        <authorList>
            <person name="Gostincar C."/>
            <person name="Turk M."/>
            <person name="Zajc J."/>
            <person name="Gunde-Cimerman N."/>
        </authorList>
    </citation>
    <scope>NUCLEOTIDE SEQUENCE [LARGE SCALE GENOMIC DNA]</scope>
    <source>
        <strain evidence="2 3">EXF-9785</strain>
    </source>
</reference>
<protein>
    <recommendedName>
        <fullName evidence="4">BTB domain-containing protein</fullName>
    </recommendedName>
</protein>
<dbReference type="EMBL" id="QZAV01000023">
    <property type="protein sequence ID" value="THX42277.1"/>
    <property type="molecule type" value="Genomic_DNA"/>
</dbReference>
<evidence type="ECO:0000313" key="2">
    <source>
        <dbReference type="EMBL" id="THX42277.1"/>
    </source>
</evidence>
<proteinExistence type="predicted"/>
<gene>
    <name evidence="2" type="ORF">D6D10_02094</name>
</gene>
<feature type="compositionally biased region" description="Low complexity" evidence="1">
    <location>
        <begin position="14"/>
        <end position="49"/>
    </location>
</feature>
<accession>A0A4S9F6M8</accession>
<name>A0A4S9F6M8_AURPU</name>
<organism evidence="2 3">
    <name type="scientific">Aureobasidium pullulans</name>
    <name type="common">Black yeast</name>
    <name type="synonym">Pullularia pullulans</name>
    <dbReference type="NCBI Taxonomy" id="5580"/>
    <lineage>
        <taxon>Eukaryota</taxon>
        <taxon>Fungi</taxon>
        <taxon>Dikarya</taxon>
        <taxon>Ascomycota</taxon>
        <taxon>Pezizomycotina</taxon>
        <taxon>Dothideomycetes</taxon>
        <taxon>Dothideomycetidae</taxon>
        <taxon>Dothideales</taxon>
        <taxon>Saccotheciaceae</taxon>
        <taxon>Aureobasidium</taxon>
    </lineage>
</organism>
<comment type="caution">
    <text evidence="2">The sequence shown here is derived from an EMBL/GenBank/DDBJ whole genome shotgun (WGS) entry which is preliminary data.</text>
</comment>
<feature type="region of interest" description="Disordered" evidence="1">
    <location>
        <begin position="1"/>
        <end position="53"/>
    </location>
</feature>
<evidence type="ECO:0008006" key="4">
    <source>
        <dbReference type="Google" id="ProtNLM"/>
    </source>
</evidence>
<evidence type="ECO:0000313" key="3">
    <source>
        <dbReference type="Proteomes" id="UP000308953"/>
    </source>
</evidence>
<dbReference type="Proteomes" id="UP000308953">
    <property type="component" value="Unassembled WGS sequence"/>
</dbReference>
<feature type="compositionally biased region" description="Polar residues" evidence="1">
    <location>
        <begin position="1"/>
        <end position="13"/>
    </location>
</feature>
<evidence type="ECO:0000256" key="1">
    <source>
        <dbReference type="SAM" id="MobiDB-lite"/>
    </source>
</evidence>